<keyword evidence="10" id="KW-0067">ATP-binding</keyword>
<dbReference type="FunFam" id="3.20.20.60:FF:000001">
    <property type="entry name" value="Pyruvate kinase"/>
    <property type="match status" value="1"/>
</dbReference>
<evidence type="ECO:0000256" key="13">
    <source>
        <dbReference type="ARBA" id="ARBA00023317"/>
    </source>
</evidence>
<evidence type="ECO:0000256" key="6">
    <source>
        <dbReference type="ARBA" id="ARBA00022679"/>
    </source>
</evidence>
<dbReference type="Pfam" id="PF00224">
    <property type="entry name" value="PK"/>
    <property type="match status" value="1"/>
</dbReference>
<dbReference type="InterPro" id="IPR015795">
    <property type="entry name" value="Pyrv_Knase_C"/>
</dbReference>
<evidence type="ECO:0000256" key="12">
    <source>
        <dbReference type="ARBA" id="ARBA00023152"/>
    </source>
</evidence>
<evidence type="ECO:0000256" key="15">
    <source>
        <dbReference type="RuleBase" id="RU000504"/>
    </source>
</evidence>
<keyword evidence="16" id="KW-0539">Nucleus</keyword>
<evidence type="ECO:0000256" key="2">
    <source>
        <dbReference type="ARBA" id="ARBA00001958"/>
    </source>
</evidence>
<dbReference type="InterPro" id="IPR011037">
    <property type="entry name" value="Pyrv_Knase-like_insert_dom_sf"/>
</dbReference>
<dbReference type="GO" id="GO:0004743">
    <property type="term" value="F:pyruvate kinase activity"/>
    <property type="evidence" value="ECO:0007669"/>
    <property type="project" value="UniProtKB-EC"/>
</dbReference>
<keyword evidence="9 15" id="KW-0418">Kinase</keyword>
<comment type="subunit">
    <text evidence="5">Homotetramer.</text>
</comment>
<keyword evidence="13 19" id="KW-0670">Pyruvate</keyword>
<keyword evidence="16" id="KW-0804">Transcription</keyword>
<name>A0AAF0IXI8_9BASI</name>
<evidence type="ECO:0000256" key="8">
    <source>
        <dbReference type="ARBA" id="ARBA00022741"/>
    </source>
</evidence>
<reference evidence="19" key="1">
    <citation type="submission" date="2023-03" db="EMBL/GenBank/DDBJ databases">
        <title>Mating type loci evolution in Malassezia.</title>
        <authorList>
            <person name="Coelho M.A."/>
        </authorList>
    </citation>
    <scope>NUCLEOTIDE SEQUENCE</scope>
    <source>
        <strain evidence="19">CBS 10434</strain>
    </source>
</reference>
<proteinExistence type="inferred from homology"/>
<dbReference type="Gene3D" id="2.40.33.10">
    <property type="entry name" value="PK beta-barrel domain-like"/>
    <property type="match status" value="1"/>
</dbReference>
<gene>
    <name evidence="19" type="primary">PYK1</name>
    <name evidence="16" type="synonym">MED5</name>
    <name evidence="19" type="ORF">MCAP1_003339</name>
</gene>
<dbReference type="NCBIfam" id="TIGR01064">
    <property type="entry name" value="pyruv_kin"/>
    <property type="match status" value="1"/>
</dbReference>
<keyword evidence="16" id="KW-0805">Transcription regulation</keyword>
<dbReference type="GO" id="GO:0003712">
    <property type="term" value="F:transcription coregulator activity"/>
    <property type="evidence" value="ECO:0007669"/>
    <property type="project" value="InterPro"/>
</dbReference>
<dbReference type="Gene3D" id="3.20.20.60">
    <property type="entry name" value="Phosphoenolpyruvate-binding domains"/>
    <property type="match status" value="1"/>
</dbReference>
<feature type="domain" description="Pyruvate kinase barrel" evidence="17">
    <location>
        <begin position="853"/>
        <end position="1176"/>
    </location>
</feature>
<dbReference type="InterPro" id="IPR018209">
    <property type="entry name" value="Pyrv_Knase_AS"/>
</dbReference>
<protein>
    <recommendedName>
        <fullName evidence="15 16">Multifunctional fusion protein</fullName>
    </recommendedName>
    <domain>
        <recommendedName>
            <fullName evidence="15">Pyruvate kinase</fullName>
            <ecNumber evidence="15">2.7.1.40</ecNumber>
        </recommendedName>
    </domain>
    <domain>
        <recommendedName>
            <fullName evidence="16">Mediator of RNA polymerase II transcription subunit 5</fullName>
        </recommendedName>
        <alternativeName>
            <fullName evidence="16">Mediator complex subunit 5</fullName>
        </alternativeName>
    </domain>
</protein>
<evidence type="ECO:0000256" key="16">
    <source>
        <dbReference type="RuleBase" id="RU364142"/>
    </source>
</evidence>
<evidence type="ECO:0000256" key="9">
    <source>
        <dbReference type="ARBA" id="ARBA00022777"/>
    </source>
</evidence>
<dbReference type="SUPFAM" id="SSF50800">
    <property type="entry name" value="PK beta-barrel domain-like"/>
    <property type="match status" value="1"/>
</dbReference>
<dbReference type="GO" id="GO:0006950">
    <property type="term" value="P:response to stress"/>
    <property type="evidence" value="ECO:0007669"/>
    <property type="project" value="UniProtKB-ARBA"/>
</dbReference>
<dbReference type="GO" id="GO:0005524">
    <property type="term" value="F:ATP binding"/>
    <property type="evidence" value="ECO:0007669"/>
    <property type="project" value="UniProtKB-KW"/>
</dbReference>
<dbReference type="NCBIfam" id="NF004491">
    <property type="entry name" value="PRK05826.1"/>
    <property type="match status" value="1"/>
</dbReference>
<comment type="catalytic activity">
    <reaction evidence="14 15">
        <text>pyruvate + ATP = phosphoenolpyruvate + ADP + H(+)</text>
        <dbReference type="Rhea" id="RHEA:18157"/>
        <dbReference type="ChEBI" id="CHEBI:15361"/>
        <dbReference type="ChEBI" id="CHEBI:15378"/>
        <dbReference type="ChEBI" id="CHEBI:30616"/>
        <dbReference type="ChEBI" id="CHEBI:58702"/>
        <dbReference type="ChEBI" id="CHEBI:456216"/>
        <dbReference type="EC" id="2.7.1.40"/>
    </reaction>
</comment>
<evidence type="ECO:0000313" key="20">
    <source>
        <dbReference type="Proteomes" id="UP001220961"/>
    </source>
</evidence>
<dbReference type="InterPro" id="IPR040442">
    <property type="entry name" value="Pyrv_kinase-like_dom_sf"/>
</dbReference>
<evidence type="ECO:0000256" key="3">
    <source>
        <dbReference type="ARBA" id="ARBA00004997"/>
    </source>
</evidence>
<dbReference type="InterPro" id="IPR015793">
    <property type="entry name" value="Pyrv_Knase_brl"/>
</dbReference>
<comment type="function">
    <text evidence="16">Component of the Mediator complex, a coactivator involved in the regulated transcription of nearly all RNA polymerase II-dependent genes. Mediator functions as a bridge to convey information from gene-specific regulatory proteins to the basal RNA polymerase II transcription machinery. Mediator is recruited to promoters by direct interactions with regulatory proteins and serves as a scaffold for the assembly of a functional preinitiation complex with RNA polymerase II and the general transcription factors.</text>
</comment>
<comment type="cofactor">
    <cofactor evidence="1">
        <name>Mg(2+)</name>
        <dbReference type="ChEBI" id="CHEBI:18420"/>
    </cofactor>
</comment>
<dbReference type="Gene3D" id="3.40.1380.20">
    <property type="entry name" value="Pyruvate kinase, C-terminal domain"/>
    <property type="match status" value="1"/>
</dbReference>
<dbReference type="PRINTS" id="PR01050">
    <property type="entry name" value="PYRUVTKNASE"/>
</dbReference>
<dbReference type="GO" id="GO:0016301">
    <property type="term" value="F:kinase activity"/>
    <property type="evidence" value="ECO:0007669"/>
    <property type="project" value="UniProtKB-KW"/>
</dbReference>
<comment type="similarity">
    <text evidence="16">Belongs to the Mediator complex subunit 5 family.</text>
</comment>
<keyword evidence="11 15" id="KW-0460">Magnesium</keyword>
<evidence type="ECO:0000256" key="1">
    <source>
        <dbReference type="ARBA" id="ARBA00001946"/>
    </source>
</evidence>
<dbReference type="InterPro" id="IPR036918">
    <property type="entry name" value="Pyrv_Knase_C_sf"/>
</dbReference>
<dbReference type="FunFam" id="3.40.1380.20:FF:000001">
    <property type="entry name" value="Pyruvate kinase"/>
    <property type="match status" value="1"/>
</dbReference>
<dbReference type="GO" id="GO:0016592">
    <property type="term" value="C:mediator complex"/>
    <property type="evidence" value="ECO:0007669"/>
    <property type="project" value="InterPro"/>
</dbReference>
<feature type="domain" description="Pyruvate kinase C-terminal" evidence="18">
    <location>
        <begin position="1211"/>
        <end position="1332"/>
    </location>
</feature>
<dbReference type="InterPro" id="IPR015806">
    <property type="entry name" value="Pyrv_Knase_insert_dom_sf"/>
</dbReference>
<dbReference type="InterPro" id="IPR015813">
    <property type="entry name" value="Pyrv/PenolPyrv_kinase-like_dom"/>
</dbReference>
<keyword evidence="8" id="KW-0547">Nucleotide-binding</keyword>
<keyword evidence="16" id="KW-0010">Activator</keyword>
<dbReference type="EMBL" id="CP119914">
    <property type="protein sequence ID" value="WFD21082.1"/>
    <property type="molecule type" value="Genomic_DNA"/>
</dbReference>
<dbReference type="FunFam" id="2.40.33.10:FF:000001">
    <property type="entry name" value="Pyruvate kinase"/>
    <property type="match status" value="1"/>
</dbReference>
<evidence type="ECO:0000256" key="7">
    <source>
        <dbReference type="ARBA" id="ARBA00022723"/>
    </source>
</evidence>
<evidence type="ECO:0000256" key="10">
    <source>
        <dbReference type="ARBA" id="ARBA00022840"/>
    </source>
</evidence>
<dbReference type="NCBIfam" id="NF004978">
    <property type="entry name" value="PRK06354.1"/>
    <property type="match status" value="1"/>
</dbReference>
<evidence type="ECO:0000256" key="4">
    <source>
        <dbReference type="ARBA" id="ARBA00008663"/>
    </source>
</evidence>
<dbReference type="SUPFAM" id="SSF52935">
    <property type="entry name" value="PK C-terminal domain-like"/>
    <property type="match status" value="1"/>
</dbReference>
<evidence type="ECO:0000259" key="18">
    <source>
        <dbReference type="Pfam" id="PF02887"/>
    </source>
</evidence>
<dbReference type="SUPFAM" id="SSF51621">
    <property type="entry name" value="Phosphoenolpyruvate/pyruvate domain"/>
    <property type="match status" value="1"/>
</dbReference>
<dbReference type="GO" id="GO:0006357">
    <property type="term" value="P:regulation of transcription by RNA polymerase II"/>
    <property type="evidence" value="ECO:0007669"/>
    <property type="project" value="InterPro"/>
</dbReference>
<dbReference type="Pfam" id="PF02887">
    <property type="entry name" value="PK_C"/>
    <property type="match status" value="1"/>
</dbReference>
<dbReference type="EC" id="2.7.1.40" evidence="15"/>
<evidence type="ECO:0000313" key="19">
    <source>
        <dbReference type="EMBL" id="WFD21082.1"/>
    </source>
</evidence>
<accession>A0AAF0IXI8</accession>
<dbReference type="PANTHER" id="PTHR11817">
    <property type="entry name" value="PYRUVATE KINASE"/>
    <property type="match status" value="1"/>
</dbReference>
<evidence type="ECO:0000256" key="11">
    <source>
        <dbReference type="ARBA" id="ARBA00022842"/>
    </source>
</evidence>
<dbReference type="PROSITE" id="PS00110">
    <property type="entry name" value="PYRUVATE_KINASE"/>
    <property type="match status" value="1"/>
</dbReference>
<comment type="similarity">
    <text evidence="4 15">Belongs to the pyruvate kinase family.</text>
</comment>
<dbReference type="GO" id="GO:0030955">
    <property type="term" value="F:potassium ion binding"/>
    <property type="evidence" value="ECO:0007669"/>
    <property type="project" value="InterPro"/>
</dbReference>
<dbReference type="GO" id="GO:0000287">
    <property type="term" value="F:magnesium ion binding"/>
    <property type="evidence" value="ECO:0007669"/>
    <property type="project" value="InterPro"/>
</dbReference>
<comment type="cofactor">
    <cofactor evidence="2">
        <name>K(+)</name>
        <dbReference type="ChEBI" id="CHEBI:29103"/>
    </cofactor>
</comment>
<comment type="subunit">
    <text evidence="16">Component of the Mediator complex.</text>
</comment>
<evidence type="ECO:0000259" key="17">
    <source>
        <dbReference type="Pfam" id="PF00224"/>
    </source>
</evidence>
<keyword evidence="6 15" id="KW-0808">Transferase</keyword>
<evidence type="ECO:0000256" key="5">
    <source>
        <dbReference type="ARBA" id="ARBA00011881"/>
    </source>
</evidence>
<keyword evidence="20" id="KW-1185">Reference proteome</keyword>
<dbReference type="Pfam" id="PF08689">
    <property type="entry name" value="Med5"/>
    <property type="match status" value="1"/>
</dbReference>
<comment type="subcellular location">
    <subcellularLocation>
        <location evidence="16">Nucleus</location>
    </subcellularLocation>
</comment>
<organism evidence="19 20">
    <name type="scientific">Malassezia caprae</name>
    <dbReference type="NCBI Taxonomy" id="1381934"/>
    <lineage>
        <taxon>Eukaryota</taxon>
        <taxon>Fungi</taxon>
        <taxon>Dikarya</taxon>
        <taxon>Basidiomycota</taxon>
        <taxon>Ustilaginomycotina</taxon>
        <taxon>Malasseziomycetes</taxon>
        <taxon>Malasseziales</taxon>
        <taxon>Malasseziaceae</taxon>
        <taxon>Malassezia</taxon>
    </lineage>
</organism>
<dbReference type="InterPro" id="IPR001697">
    <property type="entry name" value="Pyr_Knase"/>
</dbReference>
<comment type="pathway">
    <text evidence="3 15">Carbohydrate degradation; glycolysis; pyruvate from D-glyceraldehyde 3-phosphate: step 5/5.</text>
</comment>
<dbReference type="InterPro" id="IPR014801">
    <property type="entry name" value="Mediator_Med5_fun"/>
</dbReference>
<dbReference type="CDD" id="cd00288">
    <property type="entry name" value="Pyruvate_Kinase"/>
    <property type="match status" value="1"/>
</dbReference>
<evidence type="ECO:0000256" key="14">
    <source>
        <dbReference type="ARBA" id="ARBA00048152"/>
    </source>
</evidence>
<sequence>MDEAGNVLGSTVLACLAEGLAPTEAYGRLSSELNRLGTRLLHSNLSDVLVRLALGSRPPPPLLFSYIETMCVYRSPNMPVEEYDERDIVVSLLMQLLASKPADHAPVDAVAHLILEAGGHAHVLEHLPTKQLVDAFGPSTCDFWRATLRLVGNPDAAGAQLFMRLVHGAVRDGWPPVRDEDALDVLLSEIQDVSKQMNAAGADGDTLHHALASLQHGVTASADDLFDEGPATATPHLQGPSLFYSYTKALVQAWRESDGRARRVPLQAPDPAPDVVLLAHTLARLDLDWSRKSNTALALLQMRTTQAPAEAGRGATLVFLHELIVATTLCALQELGADTQARTAQAWRHVLGGVVPPLAVLLQWHAPCTDGVPSVQDVLSAHFEFYEPFQKWKALDHTATQMLDVPPLAEAMLLCWTAWSPSNTDDILACASSDVQAFGEEVRACLDEAPQRMDSLVPQALANASLQYMLASEIHRVLASWLEGRADMRLVVALCRSLEIHVPFVQDMLFLYVDPHELCRALEMVISQMHASLWTNADELASTGRAILFLTFVASQCTRPVLSAGEARTFFTLDVPVPPRESLAPALRELLDRWCCELTAGHGISDTLLAASPPWTMFTLAPVVLSQLLEAHQYTLIDTQTLHSAVSYFLQAPLRHTLPAVLRWLATYTHQTHVRAYYASNLHAHVCTCLDVLQILLLSDACCPLVCALAMPAVLPLLRNEQLATIPGTAGNTLRAGCQLLEAKDASRASLCQWVAAAYSAAAHDTSTMHTWLSLLQHTLPDDTWAMRLLGTALVLAPPPTGAAPEPLALAKMAAVLSISMALSRQLPGGSEAAQSLLYSFSEGGLAPAYEALSIVATIGPKTNNVPMLHKLRNAGVNIVRLNASHGSHEYFQSVVDNCHQVEREAPGRPLAIALDTKGPEMRTGVMINGEDVPIKAGHEFIVTTDRAYEHKCSDQYLYIDYPSLAEKVEPDRVIYIDDGILALKVLSVDGTSVHVRTVNDGVLSSRKGVNLPLTEVILPSVSEKDKQDLQFAVERDLDMVFASFIRSRHDIEEIRSILGERGSHIRIIAKIENHQGLLNFDEIMEAADGIMVARGDLGIEIPAPQVFLAQKMIISRCNIAGKPVICATQMLESMTKNNRPTRAEVSDVANAVVDGADCVMLSGETAKGSYPVEAVQMMAETAYLAEQSLSYQAIFTQMRSLTRIPTTTIETIALVAASASLEQRAGAILLMSTSGQTARLVSKYRPPCPILMVTRNQYTARSCHLYRGTYPFHYPMPHIEDPSRWQEDVDNRIKFGLAEALKLNILKKGDTVIAVQGWRGGKGYTNSLRILTVPTTTEGYILENTDAPPS</sequence>
<dbReference type="Proteomes" id="UP001220961">
    <property type="component" value="Chromosome 7"/>
</dbReference>
<keyword evidence="7" id="KW-0479">Metal-binding</keyword>
<keyword evidence="12 15" id="KW-0324">Glycolysis</keyword>